<dbReference type="Proteomes" id="UP001521222">
    <property type="component" value="Unassembled WGS sequence"/>
</dbReference>
<dbReference type="SUPFAM" id="SSF51695">
    <property type="entry name" value="PLC-like phosphodiesterases"/>
    <property type="match status" value="1"/>
</dbReference>
<evidence type="ECO:0008006" key="3">
    <source>
        <dbReference type="Google" id="ProtNLM"/>
    </source>
</evidence>
<keyword evidence="2" id="KW-1185">Reference proteome</keyword>
<protein>
    <recommendedName>
        <fullName evidence="3">PLC-like phosphodiesterase</fullName>
    </recommendedName>
</protein>
<dbReference type="Gene3D" id="3.20.20.190">
    <property type="entry name" value="Phosphatidylinositol (PI) phosphodiesterase"/>
    <property type="match status" value="1"/>
</dbReference>
<sequence>MVVLCLMGRGLGLRVGGTEFKEHGSTQQILREAEVKHTLISSNSTANGIMGYGGALTLVNGSPFEWALSGSNSYQMDTWKWPNVAAGKAARVYVEFGTKWFAKDDAGEAYYDIAGTPDKFSVLGKKPKDYQLTISLTDMATKQSPKGSNVDLGFRHDAAVNWIMSTDEAGNWWSNSGTYVDWMQQSMGSLANRTLKHICMPGSHDAGMGTFSPGTVGAHFANTQTQYLDFKGQLMAGSRYFDLRPVLSNGKWVAGHYSGLKVGEDDVWVGGNGQSLDDIIKQVNDFSAEFQELVIINLSHTLDTDNSYKELSQEQWNLLFDKLKAVNNRYTVDNPGDTDFSDKVLGDFITDRASVFIVAQLPSGINLGDYAKQGFFASNNFPFYDSYSNSNDLTSMRDDQLQKLKDERNIVADSGTRKDKFHVLSWTITQQPEDVLNLDRAILNLNAAAFDDLVEKAWNAFTPESFPNVLFVDALGIRDKSVVFPFDKPREVPLNNDIAALAIAVNNGMAGRNKFVTGK</sequence>
<dbReference type="PANTHER" id="PTHR13593:SF143">
    <property type="entry name" value="PHOSPHATIDYLINOSITOL-SPECIFIC PHOSPHOLIPASE C X DOMAIN-CONTAINING PROTEIN"/>
    <property type="match status" value="1"/>
</dbReference>
<organism evidence="1 2">
    <name type="scientific">Nothophoma quercina</name>
    <dbReference type="NCBI Taxonomy" id="749835"/>
    <lineage>
        <taxon>Eukaryota</taxon>
        <taxon>Fungi</taxon>
        <taxon>Dikarya</taxon>
        <taxon>Ascomycota</taxon>
        <taxon>Pezizomycotina</taxon>
        <taxon>Dothideomycetes</taxon>
        <taxon>Pleosporomycetidae</taxon>
        <taxon>Pleosporales</taxon>
        <taxon>Pleosporineae</taxon>
        <taxon>Didymellaceae</taxon>
        <taxon>Nothophoma</taxon>
    </lineage>
</organism>
<proteinExistence type="predicted"/>
<dbReference type="InterPro" id="IPR017946">
    <property type="entry name" value="PLC-like_Pdiesterase_TIM-brl"/>
</dbReference>
<evidence type="ECO:0000313" key="2">
    <source>
        <dbReference type="Proteomes" id="UP001521222"/>
    </source>
</evidence>
<dbReference type="EMBL" id="JAKIXB020000007">
    <property type="protein sequence ID" value="KAL1607023.1"/>
    <property type="molecule type" value="Genomic_DNA"/>
</dbReference>
<evidence type="ECO:0000313" key="1">
    <source>
        <dbReference type="EMBL" id="KAL1607023.1"/>
    </source>
</evidence>
<reference evidence="1 2" key="1">
    <citation type="submission" date="2024-02" db="EMBL/GenBank/DDBJ databases">
        <title>De novo assembly and annotation of 12 fungi associated with fruit tree decline syndrome in Ontario, Canada.</title>
        <authorList>
            <person name="Sulman M."/>
            <person name="Ellouze W."/>
            <person name="Ilyukhin E."/>
        </authorList>
    </citation>
    <scope>NUCLEOTIDE SEQUENCE [LARGE SCALE GENOMIC DNA]</scope>
    <source>
        <strain evidence="1 2">M97-236</strain>
    </source>
</reference>
<dbReference type="PANTHER" id="PTHR13593">
    <property type="match status" value="1"/>
</dbReference>
<comment type="caution">
    <text evidence="1">The sequence shown here is derived from an EMBL/GenBank/DDBJ whole genome shotgun (WGS) entry which is preliminary data.</text>
</comment>
<gene>
    <name evidence="1" type="ORF">SLS59_002725</name>
</gene>
<dbReference type="InterPro" id="IPR051057">
    <property type="entry name" value="PI-PLC_domain"/>
</dbReference>
<accession>A0ABR3RRY3</accession>
<name>A0ABR3RRY3_9PLEO</name>